<reference evidence="3 4" key="1">
    <citation type="submission" date="2016-08" db="EMBL/GenBank/DDBJ databases">
        <title>Whole genome shotgun sequence of Pichia membranifaciens KS47-1.</title>
        <authorList>
            <person name="Konishi M."/>
            <person name="Ishida M."/>
            <person name="Arakawa T."/>
            <person name="Kato Y."/>
            <person name="Horiuchi J."/>
        </authorList>
    </citation>
    <scope>NUCLEOTIDE SEQUENCE [LARGE SCALE GENOMIC DNA]</scope>
    <source>
        <strain evidence="3 4">KS47-1</strain>
    </source>
</reference>
<dbReference type="OrthoDB" id="3919494at2759"/>
<accession>A0A1Q2YG47</accession>
<keyword evidence="4" id="KW-1185">Reference proteome</keyword>
<proteinExistence type="inferred from homology"/>
<name>A0A1Q2YG47_9ASCO</name>
<dbReference type="PANTHER" id="PTHR11249">
    <property type="entry name" value="GLIAL FACTOR NATURATION FACTOR"/>
    <property type="match status" value="1"/>
</dbReference>
<dbReference type="GO" id="GO:0003779">
    <property type="term" value="F:actin binding"/>
    <property type="evidence" value="ECO:0007669"/>
    <property type="project" value="InterPro"/>
</dbReference>
<dbReference type="EMBL" id="BDGI01000072">
    <property type="protein sequence ID" value="GAV28537.1"/>
    <property type="molecule type" value="Genomic_DNA"/>
</dbReference>
<evidence type="ECO:0000313" key="4">
    <source>
        <dbReference type="Proteomes" id="UP000186136"/>
    </source>
</evidence>
<dbReference type="Proteomes" id="UP000186136">
    <property type="component" value="Unassembled WGS sequence"/>
</dbReference>
<evidence type="ECO:0000256" key="1">
    <source>
        <dbReference type="ARBA" id="ARBA00010055"/>
    </source>
</evidence>
<dbReference type="PANTHER" id="PTHR11249:SF2">
    <property type="entry name" value="GLIA MATURATION FACTOR"/>
    <property type="match status" value="1"/>
</dbReference>
<dbReference type="SUPFAM" id="SSF55753">
    <property type="entry name" value="Actin depolymerizing proteins"/>
    <property type="match status" value="1"/>
</dbReference>
<gene>
    <name evidence="3" type="ORF">PMKS-002008</name>
</gene>
<protein>
    <recommendedName>
        <fullName evidence="2">ADF-H domain-containing protein</fullName>
    </recommendedName>
</protein>
<comment type="caution">
    <text evidence="3">The sequence shown here is derived from an EMBL/GenBank/DDBJ whole genome shotgun (WGS) entry which is preliminary data.</text>
</comment>
<dbReference type="Pfam" id="PF00241">
    <property type="entry name" value="Cofilin_ADF"/>
    <property type="match status" value="1"/>
</dbReference>
<dbReference type="PROSITE" id="PS51263">
    <property type="entry name" value="ADF_H"/>
    <property type="match status" value="1"/>
</dbReference>
<comment type="similarity">
    <text evidence="1">Belongs to the actin-binding proteins ADF family. GMF subfamily.</text>
</comment>
<dbReference type="SMART" id="SM00102">
    <property type="entry name" value="ADF"/>
    <property type="match status" value="1"/>
</dbReference>
<dbReference type="GO" id="GO:0034316">
    <property type="term" value="P:negative regulation of Arp2/3 complex-mediated actin nucleation"/>
    <property type="evidence" value="ECO:0007669"/>
    <property type="project" value="TreeGrafter"/>
</dbReference>
<organism evidence="3 4">
    <name type="scientific">Pichia membranifaciens</name>
    <dbReference type="NCBI Taxonomy" id="4926"/>
    <lineage>
        <taxon>Eukaryota</taxon>
        <taxon>Fungi</taxon>
        <taxon>Dikarya</taxon>
        <taxon>Ascomycota</taxon>
        <taxon>Saccharomycotina</taxon>
        <taxon>Pichiomycetes</taxon>
        <taxon>Pichiales</taxon>
        <taxon>Pichiaceae</taxon>
        <taxon>Pichia</taxon>
    </lineage>
</organism>
<dbReference type="GO" id="GO:0030479">
    <property type="term" value="C:actin cortical patch"/>
    <property type="evidence" value="ECO:0007669"/>
    <property type="project" value="TreeGrafter"/>
</dbReference>
<dbReference type="AlphaFoldDB" id="A0A1Q2YG47"/>
<dbReference type="GO" id="GO:0071846">
    <property type="term" value="P:actin filament debranching"/>
    <property type="evidence" value="ECO:0007669"/>
    <property type="project" value="InterPro"/>
</dbReference>
<dbReference type="InterPro" id="IPR011171">
    <property type="entry name" value="GMF"/>
</dbReference>
<dbReference type="InterPro" id="IPR029006">
    <property type="entry name" value="ADF-H/Gelsolin-like_dom_sf"/>
</dbReference>
<dbReference type="GO" id="GO:0071933">
    <property type="term" value="F:Arp2/3 complex binding"/>
    <property type="evidence" value="ECO:0007669"/>
    <property type="project" value="InterPro"/>
</dbReference>
<evidence type="ECO:0000259" key="2">
    <source>
        <dbReference type="PROSITE" id="PS51263"/>
    </source>
</evidence>
<dbReference type="Gene3D" id="3.40.20.10">
    <property type="entry name" value="Severin"/>
    <property type="match status" value="1"/>
</dbReference>
<dbReference type="InterPro" id="IPR002108">
    <property type="entry name" value="ADF-H"/>
</dbReference>
<feature type="domain" description="ADF-H" evidence="2">
    <location>
        <begin position="55"/>
        <end position="190"/>
    </location>
</feature>
<evidence type="ECO:0000313" key="3">
    <source>
        <dbReference type="EMBL" id="GAV28537.1"/>
    </source>
</evidence>
<sequence>MFYNALSSRERKMFWTPCDAYIIAYQSINAATPMTSFSLFKPQLQQHKHQLMSQSICKIPSTTKQQLRKFRLTPIKQSTTTIPTQIYKINKEQELQLDESLDLENFDDLAEELPDNSPCYILMNYGYTKPDGRFVSPLIGIYWRPDTARGEAKMLYAGAVELFKKEVGCNMWLECSDEDEIPDLKSEIEK</sequence>